<dbReference type="InterPro" id="IPR011009">
    <property type="entry name" value="Kinase-like_dom_sf"/>
</dbReference>
<dbReference type="OrthoDB" id="5987198at2759"/>
<evidence type="ECO:0000313" key="2">
    <source>
        <dbReference type="EMBL" id="OCH90194.1"/>
    </source>
</evidence>
<sequence>MPGDTSIAETVPQNTSKVYDGTLEPEEIWWRDHQLWLQERGYQLRPRFSPGWIPSWKGTDKKWWECEDGLSPSIFRVLDAVRTSDGAMVSLKQISQSDHPYETEISMYLSSSQRGSDPRNHCVPVYEVLDVPDDPDMKLLVMPLLRPYDDPPLETVGEAVEFFRQIFEGLQFIHENHVAHRDCMNLNIMVDPKPLYPDMYHPHATDLKRDWSGFARHYTRTKEPTKYIFIDFGISRKYGAEEKSPREYPIWGGDKTVPEFHRSNDPCNPFPTDIYYLGNLIREDFLQSPRGVEFMEPLVSDMVQDDPSKRPTIDEVISRFAELRKSLSRRKLRSRLVDPEETKLLRFYRNTRHIFRTAYYIMARHSAVPTPKPVS</sequence>
<proteinExistence type="predicted"/>
<dbReference type="SMART" id="SM00220">
    <property type="entry name" value="S_TKc"/>
    <property type="match status" value="1"/>
</dbReference>
<dbReference type="Gene3D" id="1.10.510.10">
    <property type="entry name" value="Transferase(Phosphotransferase) domain 1"/>
    <property type="match status" value="1"/>
</dbReference>
<dbReference type="SUPFAM" id="SSF56112">
    <property type="entry name" value="Protein kinase-like (PK-like)"/>
    <property type="match status" value="1"/>
</dbReference>
<dbReference type="GO" id="GO:0005524">
    <property type="term" value="F:ATP binding"/>
    <property type="evidence" value="ECO:0007669"/>
    <property type="project" value="InterPro"/>
</dbReference>
<dbReference type="PROSITE" id="PS50011">
    <property type="entry name" value="PROTEIN_KINASE_DOM"/>
    <property type="match status" value="1"/>
</dbReference>
<dbReference type="PANTHER" id="PTHR44167">
    <property type="entry name" value="OVARIAN-SPECIFIC SERINE/THREONINE-PROTEIN KINASE LOK-RELATED"/>
    <property type="match status" value="1"/>
</dbReference>
<dbReference type="PANTHER" id="PTHR44167:SF30">
    <property type="entry name" value="PHOSPHORYLASE KINASE"/>
    <property type="match status" value="1"/>
</dbReference>
<protein>
    <recommendedName>
        <fullName evidence="1">Protein kinase domain-containing protein</fullName>
    </recommendedName>
</protein>
<gene>
    <name evidence="2" type="ORF">OBBRIDRAFT_826068</name>
</gene>
<evidence type="ECO:0000313" key="3">
    <source>
        <dbReference type="Proteomes" id="UP000250043"/>
    </source>
</evidence>
<dbReference type="GO" id="GO:0005634">
    <property type="term" value="C:nucleus"/>
    <property type="evidence" value="ECO:0007669"/>
    <property type="project" value="TreeGrafter"/>
</dbReference>
<keyword evidence="3" id="KW-1185">Reference proteome</keyword>
<evidence type="ECO:0000259" key="1">
    <source>
        <dbReference type="PROSITE" id="PS50011"/>
    </source>
</evidence>
<feature type="domain" description="Protein kinase" evidence="1">
    <location>
        <begin position="64"/>
        <end position="356"/>
    </location>
</feature>
<dbReference type="InterPro" id="IPR000719">
    <property type="entry name" value="Prot_kinase_dom"/>
</dbReference>
<dbReference type="GO" id="GO:0004674">
    <property type="term" value="F:protein serine/threonine kinase activity"/>
    <property type="evidence" value="ECO:0007669"/>
    <property type="project" value="TreeGrafter"/>
</dbReference>
<dbReference type="AlphaFoldDB" id="A0A8E2AXV9"/>
<dbReference type="Proteomes" id="UP000250043">
    <property type="component" value="Unassembled WGS sequence"/>
</dbReference>
<dbReference type="GO" id="GO:0044773">
    <property type="term" value="P:mitotic DNA damage checkpoint signaling"/>
    <property type="evidence" value="ECO:0007669"/>
    <property type="project" value="TreeGrafter"/>
</dbReference>
<accession>A0A8E2AXV9</accession>
<name>A0A8E2AXV9_9APHY</name>
<reference evidence="2 3" key="1">
    <citation type="submission" date="2016-07" db="EMBL/GenBank/DDBJ databases">
        <title>Draft genome of the white-rot fungus Obba rivulosa 3A-2.</title>
        <authorList>
            <consortium name="DOE Joint Genome Institute"/>
            <person name="Miettinen O."/>
            <person name="Riley R."/>
            <person name="Acob R."/>
            <person name="Barry K."/>
            <person name="Cullen D."/>
            <person name="De Vries R."/>
            <person name="Hainaut M."/>
            <person name="Hatakka A."/>
            <person name="Henrissat B."/>
            <person name="Hilden K."/>
            <person name="Kuo R."/>
            <person name="Labutti K."/>
            <person name="Lipzen A."/>
            <person name="Makela M.R."/>
            <person name="Sandor L."/>
            <person name="Spatafora J.W."/>
            <person name="Grigoriev I.V."/>
            <person name="Hibbett D.S."/>
        </authorList>
    </citation>
    <scope>NUCLEOTIDE SEQUENCE [LARGE SCALE GENOMIC DNA]</scope>
    <source>
        <strain evidence="2 3">3A-2</strain>
    </source>
</reference>
<organism evidence="2 3">
    <name type="scientific">Obba rivulosa</name>
    <dbReference type="NCBI Taxonomy" id="1052685"/>
    <lineage>
        <taxon>Eukaryota</taxon>
        <taxon>Fungi</taxon>
        <taxon>Dikarya</taxon>
        <taxon>Basidiomycota</taxon>
        <taxon>Agaricomycotina</taxon>
        <taxon>Agaricomycetes</taxon>
        <taxon>Polyporales</taxon>
        <taxon>Gelatoporiaceae</taxon>
        <taxon>Obba</taxon>
    </lineage>
</organism>
<dbReference type="EMBL" id="KV722409">
    <property type="protein sequence ID" value="OCH90194.1"/>
    <property type="molecule type" value="Genomic_DNA"/>
</dbReference>